<name>A0ABQ8JLJ1_DERPT</name>
<evidence type="ECO:0000313" key="2">
    <source>
        <dbReference type="Proteomes" id="UP000887458"/>
    </source>
</evidence>
<proteinExistence type="predicted"/>
<sequence>MTKQQIFDFFLKKNANQNQYRIRSFIDEIDEQIMLSVITYLRYLLRHPFHQIRSFFRNNNNDDD</sequence>
<keyword evidence="2" id="KW-1185">Reference proteome</keyword>
<comment type="caution">
    <text evidence="1">The sequence shown here is derived from an EMBL/GenBank/DDBJ whole genome shotgun (WGS) entry which is preliminary data.</text>
</comment>
<dbReference type="EMBL" id="NJHN03000032">
    <property type="protein sequence ID" value="KAH9423288.1"/>
    <property type="molecule type" value="Genomic_DNA"/>
</dbReference>
<accession>A0ABQ8JLJ1</accession>
<reference evidence="1 2" key="2">
    <citation type="journal article" date="2022" name="Mol. Biol. Evol.">
        <title>Comparative Genomics Reveals Insights into the Divergent Evolution of Astigmatic Mites and Household Pest Adaptations.</title>
        <authorList>
            <person name="Xiong Q."/>
            <person name="Wan A.T."/>
            <person name="Liu X."/>
            <person name="Fung C.S."/>
            <person name="Xiao X."/>
            <person name="Malainual N."/>
            <person name="Hou J."/>
            <person name="Wang L."/>
            <person name="Wang M."/>
            <person name="Yang K.Y."/>
            <person name="Cui Y."/>
            <person name="Leung E.L."/>
            <person name="Nong W."/>
            <person name="Shin S.K."/>
            <person name="Au S.W."/>
            <person name="Jeong K.Y."/>
            <person name="Chew F.T."/>
            <person name="Hui J.H."/>
            <person name="Leung T.F."/>
            <person name="Tungtrongchitr A."/>
            <person name="Zhong N."/>
            <person name="Liu Z."/>
            <person name="Tsui S.K."/>
        </authorList>
    </citation>
    <scope>NUCLEOTIDE SEQUENCE [LARGE SCALE GENOMIC DNA]</scope>
    <source>
        <strain evidence="1">Derp</strain>
    </source>
</reference>
<gene>
    <name evidence="1" type="ORF">DERP_003566</name>
</gene>
<organism evidence="1 2">
    <name type="scientific">Dermatophagoides pteronyssinus</name>
    <name type="common">European house dust mite</name>
    <dbReference type="NCBI Taxonomy" id="6956"/>
    <lineage>
        <taxon>Eukaryota</taxon>
        <taxon>Metazoa</taxon>
        <taxon>Ecdysozoa</taxon>
        <taxon>Arthropoda</taxon>
        <taxon>Chelicerata</taxon>
        <taxon>Arachnida</taxon>
        <taxon>Acari</taxon>
        <taxon>Acariformes</taxon>
        <taxon>Sarcoptiformes</taxon>
        <taxon>Astigmata</taxon>
        <taxon>Psoroptidia</taxon>
        <taxon>Analgoidea</taxon>
        <taxon>Pyroglyphidae</taxon>
        <taxon>Dermatophagoidinae</taxon>
        <taxon>Dermatophagoides</taxon>
    </lineage>
</organism>
<reference evidence="1 2" key="1">
    <citation type="journal article" date="2018" name="J. Allergy Clin. Immunol.">
        <title>High-quality assembly of Dermatophagoides pteronyssinus genome and transcriptome reveals a wide range of novel allergens.</title>
        <authorList>
            <person name="Liu X.Y."/>
            <person name="Yang K.Y."/>
            <person name="Wang M.Q."/>
            <person name="Kwok J.S."/>
            <person name="Zeng X."/>
            <person name="Yang Z."/>
            <person name="Xiao X.J."/>
            <person name="Lau C.P."/>
            <person name="Li Y."/>
            <person name="Huang Z.M."/>
            <person name="Ba J.G."/>
            <person name="Yim A.K."/>
            <person name="Ouyang C.Y."/>
            <person name="Ngai S.M."/>
            <person name="Chan T.F."/>
            <person name="Leung E.L."/>
            <person name="Liu L."/>
            <person name="Liu Z.G."/>
            <person name="Tsui S.K."/>
        </authorList>
    </citation>
    <scope>NUCLEOTIDE SEQUENCE [LARGE SCALE GENOMIC DNA]</scope>
    <source>
        <strain evidence="1">Derp</strain>
    </source>
</reference>
<dbReference type="Proteomes" id="UP000887458">
    <property type="component" value="Unassembled WGS sequence"/>
</dbReference>
<protein>
    <submittedName>
        <fullName evidence="1">Uncharacterized protein</fullName>
    </submittedName>
</protein>
<evidence type="ECO:0000313" key="1">
    <source>
        <dbReference type="EMBL" id="KAH9423288.1"/>
    </source>
</evidence>